<protein>
    <recommendedName>
        <fullName evidence="5">DUF4124 domain-containing protein</fullName>
    </recommendedName>
</protein>
<feature type="coiled-coil region" evidence="1">
    <location>
        <begin position="93"/>
        <end position="120"/>
    </location>
</feature>
<evidence type="ECO:0000313" key="3">
    <source>
        <dbReference type="EMBL" id="ABI73178.1"/>
    </source>
</evidence>
<sequence length="173" mass="19160" precursor="true">MDGKSLIVILIMVSASASASASAEVYKCADGKYQADPCDDQSEPLDLSNVGSVVAPSRGYPENLTNETIDARQQDSAVNPRDKKAEIAQYLRKQKIEREIRNLEKARKKAFKDRDDKIEQLRTTGKRANNNLAGATWQQSLAQEMTAVMQQGSTEVESIDRQISALKSELKQL</sequence>
<keyword evidence="1" id="KW-0175">Coiled coil</keyword>
<dbReference type="KEGG" id="sfr:Sfri_3342"/>
<dbReference type="eggNOG" id="ENOG5033AMG">
    <property type="taxonomic scope" value="Bacteria"/>
</dbReference>
<evidence type="ECO:0008006" key="5">
    <source>
        <dbReference type="Google" id="ProtNLM"/>
    </source>
</evidence>
<dbReference type="GeneID" id="41838717"/>
<dbReference type="RefSeq" id="WP_011638780.1">
    <property type="nucleotide sequence ID" value="NC_008345.1"/>
</dbReference>
<dbReference type="EMBL" id="CP000447">
    <property type="protein sequence ID" value="ABI73178.1"/>
    <property type="molecule type" value="Genomic_DNA"/>
</dbReference>
<accession>Q07XT6</accession>
<feature type="chain" id="PRO_5004166201" description="DUF4124 domain-containing protein" evidence="2">
    <location>
        <begin position="24"/>
        <end position="173"/>
    </location>
</feature>
<keyword evidence="2" id="KW-0732">Signal</keyword>
<name>Q07XT6_SHEFN</name>
<dbReference type="HOGENOM" id="CLU_1576842_0_0_6"/>
<dbReference type="OrthoDB" id="5771047at2"/>
<feature type="signal peptide" evidence="2">
    <location>
        <begin position="1"/>
        <end position="23"/>
    </location>
</feature>
<evidence type="ECO:0000313" key="4">
    <source>
        <dbReference type="Proteomes" id="UP000000684"/>
    </source>
</evidence>
<proteinExistence type="predicted"/>
<keyword evidence="4" id="KW-1185">Reference proteome</keyword>
<dbReference type="Proteomes" id="UP000000684">
    <property type="component" value="Chromosome"/>
</dbReference>
<dbReference type="AlphaFoldDB" id="Q07XT6"/>
<evidence type="ECO:0000256" key="1">
    <source>
        <dbReference type="SAM" id="Coils"/>
    </source>
</evidence>
<organism evidence="3 4">
    <name type="scientific">Shewanella frigidimarina (strain NCIMB 400)</name>
    <dbReference type="NCBI Taxonomy" id="318167"/>
    <lineage>
        <taxon>Bacteria</taxon>
        <taxon>Pseudomonadati</taxon>
        <taxon>Pseudomonadota</taxon>
        <taxon>Gammaproteobacteria</taxon>
        <taxon>Alteromonadales</taxon>
        <taxon>Shewanellaceae</taxon>
        <taxon>Shewanella</taxon>
    </lineage>
</organism>
<reference evidence="3 4" key="1">
    <citation type="submission" date="2006-08" db="EMBL/GenBank/DDBJ databases">
        <title>Complete sequence of Shewanella frigidimarina NCIMB 400.</title>
        <authorList>
            <consortium name="US DOE Joint Genome Institute"/>
            <person name="Copeland A."/>
            <person name="Lucas S."/>
            <person name="Lapidus A."/>
            <person name="Barry K."/>
            <person name="Detter J.C."/>
            <person name="Glavina del Rio T."/>
            <person name="Hammon N."/>
            <person name="Israni S."/>
            <person name="Dalin E."/>
            <person name="Tice H."/>
            <person name="Pitluck S."/>
            <person name="Fredrickson J.K."/>
            <person name="Kolker E."/>
            <person name="McCuel L.A."/>
            <person name="DiChristina T."/>
            <person name="Nealson K.H."/>
            <person name="Newman D."/>
            <person name="Tiedje J.M."/>
            <person name="Zhou J."/>
            <person name="Romine M.F."/>
            <person name="Culley D.E."/>
            <person name="Serres M."/>
            <person name="Chertkov O."/>
            <person name="Brettin T."/>
            <person name="Bruce D."/>
            <person name="Han C."/>
            <person name="Tapia R."/>
            <person name="Gilna P."/>
            <person name="Schmutz J."/>
            <person name="Larimer F."/>
            <person name="Land M."/>
            <person name="Hauser L."/>
            <person name="Kyrpides N."/>
            <person name="Mikhailova N."/>
            <person name="Richardson P."/>
        </authorList>
    </citation>
    <scope>NUCLEOTIDE SEQUENCE [LARGE SCALE GENOMIC DNA]</scope>
    <source>
        <strain evidence="3 4">NCIMB 400</strain>
    </source>
</reference>
<gene>
    <name evidence="3" type="ordered locus">Sfri_3342</name>
</gene>
<evidence type="ECO:0000256" key="2">
    <source>
        <dbReference type="SAM" id="SignalP"/>
    </source>
</evidence>